<dbReference type="InParanoid" id="A0A2G5DEW9"/>
<dbReference type="InterPro" id="IPR032752">
    <property type="entry name" value="DC-UbP/UBTD2_N"/>
</dbReference>
<evidence type="ECO:0000313" key="3">
    <source>
        <dbReference type="Proteomes" id="UP000230069"/>
    </source>
</evidence>
<dbReference type="Gene3D" id="1.20.225.20">
    <property type="entry name" value="Ub domain-containing protein, DC-UbP/UBTD2, N-terminal domain"/>
    <property type="match status" value="1"/>
</dbReference>
<evidence type="ECO:0000259" key="1">
    <source>
        <dbReference type="Pfam" id="PF16455"/>
    </source>
</evidence>
<gene>
    <name evidence="2" type="ORF">AQUCO_02100107v1</name>
</gene>
<dbReference type="InterPro" id="IPR038169">
    <property type="entry name" value="DC-UbP/UBTD2_N_sf"/>
</dbReference>
<proteinExistence type="predicted"/>
<evidence type="ECO:0000313" key="2">
    <source>
        <dbReference type="EMBL" id="PIA42033.1"/>
    </source>
</evidence>
<dbReference type="Pfam" id="PF16455">
    <property type="entry name" value="UBD"/>
    <property type="match status" value="1"/>
</dbReference>
<dbReference type="EMBL" id="KZ305038">
    <property type="protein sequence ID" value="PIA42033.1"/>
    <property type="molecule type" value="Genomic_DNA"/>
</dbReference>
<sequence length="181" mass="20942">MQGEEDKNWDLDWPWPPYTQEWWTCQEKDLNFEALMNQERVTITDDNLASTSEPEWLVNARADVARRDSTKKIRKPKPWKHPLPITRAQLNQMREEFWETAPHSGGQKEIWDVLREAAEAELTVAQAIVDSAGVIISSVGLATCYDKRGAKYELPNYVLSEPTNLSQESLQLQERAMLQKE</sequence>
<organism evidence="2 3">
    <name type="scientific">Aquilegia coerulea</name>
    <name type="common">Rocky mountain columbine</name>
    <dbReference type="NCBI Taxonomy" id="218851"/>
    <lineage>
        <taxon>Eukaryota</taxon>
        <taxon>Viridiplantae</taxon>
        <taxon>Streptophyta</taxon>
        <taxon>Embryophyta</taxon>
        <taxon>Tracheophyta</taxon>
        <taxon>Spermatophyta</taxon>
        <taxon>Magnoliopsida</taxon>
        <taxon>Ranunculales</taxon>
        <taxon>Ranunculaceae</taxon>
        <taxon>Thalictroideae</taxon>
        <taxon>Aquilegia</taxon>
    </lineage>
</organism>
<reference evidence="2 3" key="1">
    <citation type="submission" date="2017-09" db="EMBL/GenBank/DDBJ databases">
        <title>WGS assembly of Aquilegia coerulea Goldsmith.</title>
        <authorList>
            <person name="Hodges S."/>
            <person name="Kramer E."/>
            <person name="Nordborg M."/>
            <person name="Tomkins J."/>
            <person name="Borevitz J."/>
            <person name="Derieg N."/>
            <person name="Yan J."/>
            <person name="Mihaltcheva S."/>
            <person name="Hayes R.D."/>
            <person name="Rokhsar D."/>
        </authorList>
    </citation>
    <scope>NUCLEOTIDE SEQUENCE [LARGE SCALE GENOMIC DNA]</scope>
    <source>
        <strain evidence="3">cv. Goldsmith</strain>
    </source>
</reference>
<dbReference type="OrthoDB" id="1640476at2759"/>
<dbReference type="PANTHER" id="PTHR13609">
    <property type="entry name" value="UBIQUITIN DOMAIN CONTAINING 1 PROTEIN-RELATED"/>
    <property type="match status" value="1"/>
</dbReference>
<protein>
    <recommendedName>
        <fullName evidence="1">DC-UbP/UBTD2 N-terminal domain-containing protein</fullName>
    </recommendedName>
</protein>
<feature type="domain" description="DC-UbP/UBTD2 N-terminal" evidence="1">
    <location>
        <begin position="70"/>
        <end position="167"/>
    </location>
</feature>
<keyword evidence="3" id="KW-1185">Reference proteome</keyword>
<accession>A0A2G5DEW9</accession>
<name>A0A2G5DEW9_AQUCA</name>
<dbReference type="AlphaFoldDB" id="A0A2G5DEW9"/>
<dbReference type="InterPro" id="IPR039869">
    <property type="entry name" value="UBTD1/2"/>
</dbReference>
<dbReference type="Proteomes" id="UP000230069">
    <property type="component" value="Unassembled WGS sequence"/>
</dbReference>